<accession>A0A7S1TD41</accession>
<dbReference type="AlphaFoldDB" id="A0A7S1TD41"/>
<proteinExistence type="predicted"/>
<dbReference type="EMBL" id="HBGH01005220">
    <property type="protein sequence ID" value="CAD9230763.1"/>
    <property type="molecule type" value="Transcribed_RNA"/>
</dbReference>
<evidence type="ECO:0000313" key="2">
    <source>
        <dbReference type="EMBL" id="CAD9230763.1"/>
    </source>
</evidence>
<reference evidence="2" key="1">
    <citation type="submission" date="2021-01" db="EMBL/GenBank/DDBJ databases">
        <authorList>
            <person name="Corre E."/>
            <person name="Pelletier E."/>
            <person name="Niang G."/>
            <person name="Scheremetjew M."/>
            <person name="Finn R."/>
            <person name="Kale V."/>
            <person name="Holt S."/>
            <person name="Cochrane G."/>
            <person name="Meng A."/>
            <person name="Brown T."/>
            <person name="Cohen L."/>
        </authorList>
    </citation>
    <scope>NUCLEOTIDE SEQUENCE</scope>
    <source>
        <strain evidence="2">SAG 36.94</strain>
    </source>
</reference>
<sequence length="110" mass="12151">MLMSLVLSRKMAQRAAPEVAVEKDNELHAQGCGPKAIGVSKKENLEDTREVTSKKTENGITMRILKMRSQTNMRKAAAQELPQRVEESRKERGGGTFNGIASGVRSCQTY</sequence>
<feature type="compositionally biased region" description="Basic and acidic residues" evidence="1">
    <location>
        <begin position="83"/>
        <end position="93"/>
    </location>
</feature>
<organism evidence="2">
    <name type="scientific">Compsopogon caeruleus</name>
    <dbReference type="NCBI Taxonomy" id="31354"/>
    <lineage>
        <taxon>Eukaryota</taxon>
        <taxon>Rhodophyta</taxon>
        <taxon>Compsopogonophyceae</taxon>
        <taxon>Compsopogonales</taxon>
        <taxon>Compsopogonaceae</taxon>
        <taxon>Compsopogon</taxon>
    </lineage>
</organism>
<feature type="region of interest" description="Disordered" evidence="1">
    <location>
        <begin position="70"/>
        <end position="100"/>
    </location>
</feature>
<protein>
    <submittedName>
        <fullName evidence="2">Uncharacterized protein</fullName>
    </submittedName>
</protein>
<name>A0A7S1TD41_9RHOD</name>
<gene>
    <name evidence="2" type="ORF">CCAE0312_LOCUS2817</name>
</gene>
<evidence type="ECO:0000256" key="1">
    <source>
        <dbReference type="SAM" id="MobiDB-lite"/>
    </source>
</evidence>